<evidence type="ECO:0000256" key="2">
    <source>
        <dbReference type="SAM" id="Phobius"/>
    </source>
</evidence>
<keyword evidence="2" id="KW-0812">Transmembrane</keyword>
<dbReference type="EMBL" id="JAQMTI010000246">
    <property type="protein sequence ID" value="MDB9443400.1"/>
    <property type="molecule type" value="Genomic_DNA"/>
</dbReference>
<reference evidence="3 4" key="1">
    <citation type="submission" date="2023-01" db="EMBL/GenBank/DDBJ databases">
        <title>Genomes from the Australian National Cyanobacteria Reference Collection.</title>
        <authorList>
            <person name="Willis A."/>
            <person name="Lee E.M.F."/>
        </authorList>
    </citation>
    <scope>NUCLEOTIDE SEQUENCE [LARGE SCALE GENOMIC DNA]</scope>
    <source>
        <strain evidence="3 4">CS-549</strain>
    </source>
</reference>
<name>A0ABT4ZWI6_9CYAN</name>
<sequence>PSPQSPVPSPQSPITYSQNNNVNLTSLGEQKDYNQIGQTGNVTKEAYKSMSDLNRGIMKFEGADSPKVVTISTVLVLGSIAALILWALQSAYALN</sequence>
<comment type="caution">
    <text evidence="3">The sequence shown here is derived from an EMBL/GenBank/DDBJ whole genome shotgun (WGS) entry which is preliminary data.</text>
</comment>
<feature type="compositionally biased region" description="Pro residues" evidence="1">
    <location>
        <begin position="1"/>
        <end position="11"/>
    </location>
</feature>
<evidence type="ECO:0000313" key="4">
    <source>
        <dbReference type="Proteomes" id="UP001211711"/>
    </source>
</evidence>
<organism evidence="3 4">
    <name type="scientific">Sphaerospermopsis kisseleviana CS-549</name>
    <dbReference type="NCBI Taxonomy" id="3021783"/>
    <lineage>
        <taxon>Bacteria</taxon>
        <taxon>Bacillati</taxon>
        <taxon>Cyanobacteriota</taxon>
        <taxon>Cyanophyceae</taxon>
        <taxon>Nostocales</taxon>
        <taxon>Aphanizomenonaceae</taxon>
        <taxon>Sphaerospermopsis</taxon>
        <taxon>Sphaerospermopsis kisseleviana</taxon>
    </lineage>
</organism>
<keyword evidence="2" id="KW-0472">Membrane</keyword>
<feature type="transmembrane region" description="Helical" evidence="2">
    <location>
        <begin position="68"/>
        <end position="88"/>
    </location>
</feature>
<accession>A0ABT4ZWI6</accession>
<evidence type="ECO:0000256" key="1">
    <source>
        <dbReference type="SAM" id="MobiDB-lite"/>
    </source>
</evidence>
<feature type="region of interest" description="Disordered" evidence="1">
    <location>
        <begin position="1"/>
        <end position="20"/>
    </location>
</feature>
<keyword evidence="2" id="KW-1133">Transmembrane helix</keyword>
<dbReference type="Proteomes" id="UP001211711">
    <property type="component" value="Unassembled WGS sequence"/>
</dbReference>
<feature type="non-terminal residue" evidence="3">
    <location>
        <position position="1"/>
    </location>
</feature>
<dbReference type="RefSeq" id="WP_272110765.1">
    <property type="nucleotide sequence ID" value="NZ_JAQMTI010000246.1"/>
</dbReference>
<gene>
    <name evidence="3" type="ORF">PN497_18840</name>
</gene>
<keyword evidence="4" id="KW-1185">Reference proteome</keyword>
<evidence type="ECO:0000313" key="3">
    <source>
        <dbReference type="EMBL" id="MDB9443400.1"/>
    </source>
</evidence>
<proteinExistence type="predicted"/>
<protein>
    <submittedName>
        <fullName evidence="3">Uncharacterized protein</fullName>
    </submittedName>
</protein>